<protein>
    <submittedName>
        <fullName evidence="1">Winged helix DNA-binding domain-containing protein</fullName>
    </submittedName>
</protein>
<dbReference type="Proteomes" id="UP000199323">
    <property type="component" value="Unassembled WGS sequence"/>
</dbReference>
<keyword evidence="1" id="KW-0238">DNA-binding</keyword>
<accession>A0A1I2G5T6</accession>
<dbReference type="STRING" id="380248.SAMN05216251_108269"/>
<reference evidence="1 2" key="1">
    <citation type="submission" date="2016-10" db="EMBL/GenBank/DDBJ databases">
        <authorList>
            <person name="de Groot N.N."/>
        </authorList>
    </citation>
    <scope>NUCLEOTIDE SEQUENCE [LARGE SCALE GENOMIC DNA]</scope>
    <source>
        <strain evidence="1 2">CGMCC 4.3510</strain>
    </source>
</reference>
<dbReference type="Pfam" id="PF06224">
    <property type="entry name" value="AlkZ-like"/>
    <property type="match status" value="1"/>
</dbReference>
<dbReference type="PANTHER" id="PTHR38479">
    <property type="entry name" value="LMO0824 PROTEIN"/>
    <property type="match status" value="1"/>
</dbReference>
<dbReference type="RefSeq" id="WP_093714234.1">
    <property type="nucleotide sequence ID" value="NZ_FONG01000008.1"/>
</dbReference>
<dbReference type="OrthoDB" id="9148135at2"/>
<keyword evidence="2" id="KW-1185">Reference proteome</keyword>
<evidence type="ECO:0000313" key="2">
    <source>
        <dbReference type="Proteomes" id="UP000199323"/>
    </source>
</evidence>
<dbReference type="EMBL" id="FONG01000008">
    <property type="protein sequence ID" value="SFF12489.1"/>
    <property type="molecule type" value="Genomic_DNA"/>
</dbReference>
<organism evidence="1 2">
    <name type="scientific">Actinacidiphila alni</name>
    <dbReference type="NCBI Taxonomy" id="380248"/>
    <lineage>
        <taxon>Bacteria</taxon>
        <taxon>Bacillati</taxon>
        <taxon>Actinomycetota</taxon>
        <taxon>Actinomycetes</taxon>
        <taxon>Kitasatosporales</taxon>
        <taxon>Streptomycetaceae</taxon>
        <taxon>Actinacidiphila</taxon>
    </lineage>
</organism>
<sequence length="392" mass="41560">MGGVVGRVGGRERRLRVVGRQLARVEGWGEVVRWVVALHATDPATVFLTVAARLREPGGGVTALEDALYGETGALVRMLAMRRTMFVVDRASAPTVYAAAGKQVAAAEHKKLLAFLAEGGGWDAAWLEKVQAQVRAALDEHGETGGAGLSRLVPGLREQVVVAAGKPYEARQNVASRIIRTMAAQGLIERRRPAGSWASSQFRWANAEPLPDLPVAAARADLVTAWLAAYGPGTEADLKWWTGWSLTEVRKALAAVGAERVLLDDDGVGHVLPGDGAPTADDVPPAATLLPALDPTPMGWRDRDWFLPAEHRAALFDRTGNVGPTVWWGGEVVGGWAHRADGTVATRLLADRGTAAAAAVDAAAERLAAFLADGGVTVTPRFRTPLERELSA</sequence>
<dbReference type="InterPro" id="IPR009351">
    <property type="entry name" value="AlkZ-like"/>
</dbReference>
<dbReference type="PANTHER" id="PTHR38479:SF2">
    <property type="entry name" value="WINGED HELIX DNA-BINDING DOMAIN-CONTAINING PROTEIN"/>
    <property type="match status" value="1"/>
</dbReference>
<dbReference type="GO" id="GO:0003677">
    <property type="term" value="F:DNA binding"/>
    <property type="evidence" value="ECO:0007669"/>
    <property type="project" value="UniProtKB-KW"/>
</dbReference>
<proteinExistence type="predicted"/>
<name>A0A1I2G5T6_9ACTN</name>
<gene>
    <name evidence="1" type="ORF">SAMN05216251_108269</name>
</gene>
<dbReference type="AlphaFoldDB" id="A0A1I2G5T6"/>
<evidence type="ECO:0000313" key="1">
    <source>
        <dbReference type="EMBL" id="SFF12489.1"/>
    </source>
</evidence>